<dbReference type="AlphaFoldDB" id="A0A5J4URD6"/>
<gene>
    <name evidence="1" type="ORF">EZS28_031813</name>
</gene>
<feature type="non-terminal residue" evidence="1">
    <location>
        <position position="300"/>
    </location>
</feature>
<organism evidence="1 2">
    <name type="scientific">Streblomastix strix</name>
    <dbReference type="NCBI Taxonomy" id="222440"/>
    <lineage>
        <taxon>Eukaryota</taxon>
        <taxon>Metamonada</taxon>
        <taxon>Preaxostyla</taxon>
        <taxon>Oxymonadida</taxon>
        <taxon>Streblomastigidae</taxon>
        <taxon>Streblomastix</taxon>
    </lineage>
</organism>
<accession>A0A5J4URD6</accession>
<dbReference type="EMBL" id="SNRW01013405">
    <property type="protein sequence ID" value="KAA6372660.1"/>
    <property type="molecule type" value="Genomic_DNA"/>
</dbReference>
<proteinExistence type="predicted"/>
<protein>
    <submittedName>
        <fullName evidence="1">Uncharacterized protein</fullName>
    </submittedName>
</protein>
<evidence type="ECO:0000313" key="2">
    <source>
        <dbReference type="Proteomes" id="UP000324800"/>
    </source>
</evidence>
<evidence type="ECO:0000313" key="1">
    <source>
        <dbReference type="EMBL" id="KAA6372660.1"/>
    </source>
</evidence>
<comment type="caution">
    <text evidence="1">The sequence shown here is derived from an EMBL/GenBank/DDBJ whole genome shotgun (WGS) entry which is preliminary data.</text>
</comment>
<name>A0A5J4URD6_9EUKA</name>
<dbReference type="Proteomes" id="UP000324800">
    <property type="component" value="Unassembled WGS sequence"/>
</dbReference>
<reference evidence="1 2" key="1">
    <citation type="submission" date="2019-03" db="EMBL/GenBank/DDBJ databases">
        <title>Single cell metagenomics reveals metabolic interactions within the superorganism composed of flagellate Streblomastix strix and complex community of Bacteroidetes bacteria on its surface.</title>
        <authorList>
            <person name="Treitli S.C."/>
            <person name="Kolisko M."/>
            <person name="Husnik F."/>
            <person name="Keeling P."/>
            <person name="Hampl V."/>
        </authorList>
    </citation>
    <scope>NUCLEOTIDE SEQUENCE [LARGE SCALE GENOMIC DNA]</scope>
    <source>
        <strain evidence="1">ST1C</strain>
    </source>
</reference>
<sequence length="300" mass="33077">MVSVNQYIIHVDEGQYQHDLFVYNQFKDALYPTIDIVAEGDALINAIGQQQAIGKIIISFSKFSIDFGDLYFQIDDYKSSLNFSSCNLFRNGDKQAVNSHSLAVVNRGSFILENIDINGGNQYGNQPLILSISPKLIQFASLMVSNIALTSENTAPLLLNVTELTLESIITISDTHVKQNTAGTQADAGVIFIRTKEQVTCSKKDDTQIEPILVIENSEIIQNTLASISESSAILIDGLNPQQILIRSSTINNRSPPNDNKAYELKIALPKDCEPKDLINQLKDDEFGITLFPVAVKVPP</sequence>